<evidence type="ECO:0000256" key="1">
    <source>
        <dbReference type="SAM" id="Phobius"/>
    </source>
</evidence>
<name>A0A7C2V2Q2_9AQUI</name>
<sequence length="100" mass="11700">MKKFFLAVLLLTAFSFSREVPFTQEDRDRLIRLEEGQKALQKQVDDLKFIMQKQNENLQKQIDNLQTFMLWGFGILFSGMGILIGLVMWDRRTAITSAKI</sequence>
<gene>
    <name evidence="2" type="ORF">ENO47_01380</name>
</gene>
<evidence type="ECO:0000313" key="2">
    <source>
        <dbReference type="EMBL" id="HEW45314.1"/>
    </source>
</evidence>
<reference evidence="2" key="1">
    <citation type="journal article" date="2020" name="mSystems">
        <title>Genome- and Community-Level Interaction Insights into Carbon Utilization and Element Cycling Functions of Hydrothermarchaeota in Hydrothermal Sediment.</title>
        <authorList>
            <person name="Zhou Z."/>
            <person name="Liu Y."/>
            <person name="Xu W."/>
            <person name="Pan J."/>
            <person name="Luo Z.H."/>
            <person name="Li M."/>
        </authorList>
    </citation>
    <scope>NUCLEOTIDE SEQUENCE [LARGE SCALE GENOMIC DNA]</scope>
    <source>
        <strain evidence="2">SpSt-132</strain>
    </source>
</reference>
<accession>A0A7C2V2Q2</accession>
<dbReference type="EMBL" id="DSFP01000022">
    <property type="protein sequence ID" value="HEW45314.1"/>
    <property type="molecule type" value="Genomic_DNA"/>
</dbReference>
<dbReference type="AlphaFoldDB" id="A0A7C2V2Q2"/>
<keyword evidence="1" id="KW-1133">Transmembrane helix</keyword>
<proteinExistence type="predicted"/>
<protein>
    <submittedName>
        <fullName evidence="2">Uncharacterized protein</fullName>
    </submittedName>
</protein>
<feature type="transmembrane region" description="Helical" evidence="1">
    <location>
        <begin position="68"/>
        <end position="89"/>
    </location>
</feature>
<keyword evidence="1" id="KW-0472">Membrane</keyword>
<organism evidence="2">
    <name type="scientific">Hydrogenobacter sp</name>
    <dbReference type="NCBI Taxonomy" id="2152829"/>
    <lineage>
        <taxon>Bacteria</taxon>
        <taxon>Pseudomonadati</taxon>
        <taxon>Aquificota</taxon>
        <taxon>Aquificia</taxon>
        <taxon>Aquificales</taxon>
        <taxon>Aquificaceae</taxon>
        <taxon>Hydrogenobacter</taxon>
    </lineage>
</organism>
<keyword evidence="1" id="KW-0812">Transmembrane</keyword>
<comment type="caution">
    <text evidence="2">The sequence shown here is derived from an EMBL/GenBank/DDBJ whole genome shotgun (WGS) entry which is preliminary data.</text>
</comment>